<dbReference type="GO" id="GO:0016874">
    <property type="term" value="F:ligase activity"/>
    <property type="evidence" value="ECO:0007669"/>
    <property type="project" value="UniProtKB-KW"/>
</dbReference>
<accession>A0A497XL38</accession>
<dbReference type="OrthoDB" id="5644489at2"/>
<dbReference type="InterPro" id="IPR011718">
    <property type="entry name" value="GshA"/>
</dbReference>
<comment type="caution">
    <text evidence="1">The sequence shown here is derived from an EMBL/GenBank/DDBJ whole genome shotgun (WGS) entry which is preliminary data.</text>
</comment>
<dbReference type="RefSeq" id="WP_121240051.1">
    <property type="nucleotide sequence ID" value="NZ_BHVV01000001.1"/>
</dbReference>
<keyword evidence="1" id="KW-0436">Ligase</keyword>
<dbReference type="AlphaFoldDB" id="A0A497XL38"/>
<reference evidence="1 2" key="1">
    <citation type="submission" date="2018-10" db="EMBL/GenBank/DDBJ databases">
        <title>Genomic Encyclopedia of Type Strains, Phase IV (KMG-IV): sequencing the most valuable type-strain genomes for metagenomic binning, comparative biology and taxonomic classification.</title>
        <authorList>
            <person name="Goeker M."/>
        </authorList>
    </citation>
    <scope>NUCLEOTIDE SEQUENCE [LARGE SCALE GENOMIC DNA]</scope>
    <source>
        <strain evidence="1 2">DSM 26916</strain>
    </source>
</reference>
<dbReference type="Gene3D" id="3.40.50.11280">
    <property type="entry name" value="Glutamate-cysteine ligase, N-terminal domain"/>
    <property type="match status" value="1"/>
</dbReference>
<evidence type="ECO:0000313" key="1">
    <source>
        <dbReference type="EMBL" id="RLJ68127.1"/>
    </source>
</evidence>
<proteinExistence type="predicted"/>
<protein>
    <submittedName>
        <fullName evidence="1">Glutamate--cysteine ligase</fullName>
    </submittedName>
</protein>
<sequence>MVPHLTTALTGPLLELEKRFLDKETAIEQWLRGQWLDHAPPFYGSVDLRNAGYKLAPVDTNLFPGGFNNLNVAFLPLCVQAAMTAIEKVCPEAKRFLLIPENHTRNQFYLMNVARLALILRHAGIDVRVGSLLPEITAPTTLDLPDGQTLTLEPVKRIGPGGRRLGLDGFDPCSVLLNNDLSAGVPEILKDLDEQFVIPPLHAGWHARRKSRHFRAFQEVAIDFAREIGIDPWLINPEYEVCGKINFQERTGLECLASNVDALLYRIRAKYKQYGIEREPFVIVKADAGTYGMGIMTVKDASEVQDLNRKQRNKMAVVKEGLQVTEVIIQEGVPTVETVDEGTAEPVVYMIDRYVVGGFYRVNTQRGIDENLNAPGMTFKPLAFETGCSLPDAHLAPDAAPNRFYAYGVVARLALLAAAIELEETAITGTTGTP</sequence>
<dbReference type="NCBIfam" id="TIGR02049">
    <property type="entry name" value="gshA_ferroox"/>
    <property type="match status" value="1"/>
</dbReference>
<gene>
    <name evidence="1" type="ORF">DFR35_0681</name>
</gene>
<dbReference type="EMBL" id="RCCI01000004">
    <property type="protein sequence ID" value="RLJ68127.1"/>
    <property type="molecule type" value="Genomic_DNA"/>
</dbReference>
<name>A0A497XL38_9PROT</name>
<keyword evidence="2" id="KW-1185">Reference proteome</keyword>
<dbReference type="Pfam" id="PF08886">
    <property type="entry name" value="GshA"/>
    <property type="match status" value="1"/>
</dbReference>
<dbReference type="Proteomes" id="UP000268908">
    <property type="component" value="Unassembled WGS sequence"/>
</dbReference>
<dbReference type="InterPro" id="IPR042520">
    <property type="entry name" value="GshA_N"/>
</dbReference>
<organism evidence="1 2">
    <name type="scientific">Sulfurisoma sediminicola</name>
    <dbReference type="NCBI Taxonomy" id="1381557"/>
    <lineage>
        <taxon>Bacteria</taxon>
        <taxon>Pseudomonadati</taxon>
        <taxon>Pseudomonadota</taxon>
        <taxon>Betaproteobacteria</taxon>
        <taxon>Nitrosomonadales</taxon>
        <taxon>Sterolibacteriaceae</taxon>
        <taxon>Sulfurisoma</taxon>
    </lineage>
</organism>
<evidence type="ECO:0000313" key="2">
    <source>
        <dbReference type="Proteomes" id="UP000268908"/>
    </source>
</evidence>